<dbReference type="EMBL" id="JBHSPR010000001">
    <property type="protein sequence ID" value="MFC6014618.1"/>
    <property type="molecule type" value="Genomic_DNA"/>
</dbReference>
<feature type="region of interest" description="Disordered" evidence="1">
    <location>
        <begin position="26"/>
        <end position="60"/>
    </location>
</feature>
<reference evidence="6" key="1">
    <citation type="journal article" date="2019" name="Int. J. Syst. Evol. Microbiol.">
        <title>The Global Catalogue of Microorganisms (GCM) 10K type strain sequencing project: providing services to taxonomists for standard genome sequencing and annotation.</title>
        <authorList>
            <consortium name="The Broad Institute Genomics Platform"/>
            <consortium name="The Broad Institute Genome Sequencing Center for Infectious Disease"/>
            <person name="Wu L."/>
            <person name="Ma J."/>
        </authorList>
    </citation>
    <scope>NUCLEOTIDE SEQUENCE [LARGE SCALE GENOMIC DNA]</scope>
    <source>
        <strain evidence="6">ZS-35-S2</strain>
    </source>
</reference>
<evidence type="ECO:0000313" key="5">
    <source>
        <dbReference type="EMBL" id="MFC6014618.1"/>
    </source>
</evidence>
<gene>
    <name evidence="5" type="ORF">ACFP2T_00200</name>
</gene>
<organism evidence="5 6">
    <name type="scientific">Plantactinospora solaniradicis</name>
    <dbReference type="NCBI Taxonomy" id="1723736"/>
    <lineage>
        <taxon>Bacteria</taxon>
        <taxon>Bacillati</taxon>
        <taxon>Actinomycetota</taxon>
        <taxon>Actinomycetes</taxon>
        <taxon>Micromonosporales</taxon>
        <taxon>Micromonosporaceae</taxon>
        <taxon>Plantactinospora</taxon>
    </lineage>
</organism>
<dbReference type="RefSeq" id="WP_377415966.1">
    <property type="nucleotide sequence ID" value="NZ_JBHSPR010000001.1"/>
</dbReference>
<proteinExistence type="predicted"/>
<sequence>MRRFQAAILAGVVLLASGLTACGIPDETDVRVHGRGPVADTLPADGPGAAPPPGRTASGMEPEKFARNFLTAAAGEAGEAYKRVNEYIVPQKRFPKSGNEDVNIVRMLFRAPRIIPNSDGTSTVKIEVQPVGVLRANGSIGEPDDTEVTYNFTIGTVPTDPGSAEGLWVLKPPPVLLMDVEALANYYEEHTIYFWNQDGDALVPDLRYLPRAVPVQRRATQVLDWLIGGPSDWLNSGVTRLPDGTGVVGNVPAPKEGGRLEVNLSVKAGELETDADLKKLYKQIIWSLRTNPPLGDELELKIQNQSKMTMVAADYLRDNPIYQISGPPARYGVLAGSLYPLLNSGEGQPVPVPIAAEANQNIVSAGLSRNGEQISAALVTKNGNSLRLRVGAGLGVVGTFDTGSTSYGSMGRPVWLKDSLDDGPTGLVVADGKLWEFSNDDAALKQVPLAGVSGQVTAVGASLDGRRIAFVAGGRLYVATVRPVDGTLTVASVRQLATSLKAPSAVDWFGEYSLVVAGLEQEDGRAAVFRLSVDGAGESPQVTGVGALITELAAYPYDLEPQASPPLVYESNLVAYAAGTPITRNQVSLGPGTPPPGTTAPTAPFYLY</sequence>
<feature type="signal peptide" evidence="2">
    <location>
        <begin position="1"/>
        <end position="21"/>
    </location>
</feature>
<evidence type="ECO:0000256" key="1">
    <source>
        <dbReference type="SAM" id="MobiDB-lite"/>
    </source>
</evidence>
<dbReference type="Pfam" id="PF10647">
    <property type="entry name" value="Gmad1"/>
    <property type="match status" value="1"/>
</dbReference>
<dbReference type="Pfam" id="PF10646">
    <property type="entry name" value="Germane"/>
    <property type="match status" value="1"/>
</dbReference>
<feature type="domain" description="GerMN" evidence="3">
    <location>
        <begin position="191"/>
        <end position="293"/>
    </location>
</feature>
<name>A0ABW1K299_9ACTN</name>
<evidence type="ECO:0000313" key="6">
    <source>
        <dbReference type="Proteomes" id="UP001596203"/>
    </source>
</evidence>
<evidence type="ECO:0000256" key="2">
    <source>
        <dbReference type="SAM" id="SignalP"/>
    </source>
</evidence>
<dbReference type="SUPFAM" id="SSF82171">
    <property type="entry name" value="DPP6 N-terminal domain-like"/>
    <property type="match status" value="1"/>
</dbReference>
<evidence type="ECO:0000259" key="4">
    <source>
        <dbReference type="Pfam" id="PF10647"/>
    </source>
</evidence>
<feature type="chain" id="PRO_5045850220" evidence="2">
    <location>
        <begin position="22"/>
        <end position="608"/>
    </location>
</feature>
<protein>
    <submittedName>
        <fullName evidence="5">LpqB family beta-propeller domain-containing protein</fullName>
    </submittedName>
</protein>
<keyword evidence="2" id="KW-0732">Signal</keyword>
<evidence type="ECO:0000259" key="3">
    <source>
        <dbReference type="Pfam" id="PF10646"/>
    </source>
</evidence>
<accession>A0ABW1K299</accession>
<feature type="domain" description="Lipoprotein LpqB C-terminal" evidence="4">
    <location>
        <begin position="342"/>
        <end position="538"/>
    </location>
</feature>
<dbReference type="InterPro" id="IPR019606">
    <property type="entry name" value="GerMN"/>
</dbReference>
<dbReference type="Proteomes" id="UP001596203">
    <property type="component" value="Unassembled WGS sequence"/>
</dbReference>
<keyword evidence="6" id="KW-1185">Reference proteome</keyword>
<comment type="caution">
    <text evidence="5">The sequence shown here is derived from an EMBL/GenBank/DDBJ whole genome shotgun (WGS) entry which is preliminary data.</text>
</comment>
<dbReference type="InterPro" id="IPR018910">
    <property type="entry name" value="LpqB_C"/>
</dbReference>
<dbReference type="PROSITE" id="PS51257">
    <property type="entry name" value="PROKAR_LIPOPROTEIN"/>
    <property type="match status" value="1"/>
</dbReference>